<dbReference type="Pfam" id="PF06197">
    <property type="entry name" value="DUF998"/>
    <property type="match status" value="1"/>
</dbReference>
<dbReference type="AlphaFoldDB" id="A0A0V8IPH6"/>
<organism evidence="3 4">
    <name type="scientific">Pseudarthrobacter enclensis</name>
    <dbReference type="NCBI Taxonomy" id="993070"/>
    <lineage>
        <taxon>Bacteria</taxon>
        <taxon>Bacillati</taxon>
        <taxon>Actinomycetota</taxon>
        <taxon>Actinomycetes</taxon>
        <taxon>Micrococcales</taxon>
        <taxon>Micrococcaceae</taxon>
        <taxon>Pseudarthrobacter</taxon>
    </lineage>
</organism>
<dbReference type="STRING" id="993070.AS031_08825"/>
<feature type="transmembrane region" description="Helical" evidence="1">
    <location>
        <begin position="61"/>
        <end position="81"/>
    </location>
</feature>
<keyword evidence="1" id="KW-0812">Transmembrane</keyword>
<name>A0A0V8IPH6_9MICC</name>
<feature type="transmembrane region" description="Helical" evidence="1">
    <location>
        <begin position="194"/>
        <end position="212"/>
    </location>
</feature>
<feature type="signal peptide" evidence="2">
    <location>
        <begin position="1"/>
        <end position="19"/>
    </location>
</feature>
<feature type="transmembrane region" description="Helical" evidence="1">
    <location>
        <begin position="154"/>
        <end position="174"/>
    </location>
</feature>
<comment type="caution">
    <text evidence="3">The sequence shown here is derived from an EMBL/GenBank/DDBJ whole genome shotgun (WGS) entry which is preliminary data.</text>
</comment>
<evidence type="ECO:0008006" key="5">
    <source>
        <dbReference type="Google" id="ProtNLM"/>
    </source>
</evidence>
<feature type="transmembrane region" description="Helical" evidence="1">
    <location>
        <begin position="123"/>
        <end position="142"/>
    </location>
</feature>
<evidence type="ECO:0000313" key="3">
    <source>
        <dbReference type="EMBL" id="KSU76702.1"/>
    </source>
</evidence>
<feature type="chain" id="PRO_5039384733" description="DUF998 domain-containing protein" evidence="2">
    <location>
        <begin position="20"/>
        <end position="228"/>
    </location>
</feature>
<dbReference type="EMBL" id="LNQM01000003">
    <property type="protein sequence ID" value="KSU76702.1"/>
    <property type="molecule type" value="Genomic_DNA"/>
</dbReference>
<dbReference type="InterPro" id="IPR009339">
    <property type="entry name" value="DUF998"/>
</dbReference>
<protein>
    <recommendedName>
        <fullName evidence="5">DUF998 domain-containing protein</fullName>
    </recommendedName>
</protein>
<sequence length="228" mass="23263">MGATLWVLCLLTFPAQLLAAAQWPEPYSWQGNLISDLGVTGCGIYDAGTRVERYICSPAHLLANGATVANGLLLAAGAVLLWSSWPRPRTGKVAMAFLALGGLLVAVVGVLPWDVEPDGHNAAALAQAVVQWAGMLILAVTLRGSTAGRWAGALTMACVVLSAVGFVLFVGAVGGGPSAPLGLGLTERLAFDTLTVWGAALGLMVLAMPGALRGGSGPFHGKPQLAAR</sequence>
<accession>A0A0V8IPH6</accession>
<proteinExistence type="predicted"/>
<evidence type="ECO:0000256" key="1">
    <source>
        <dbReference type="SAM" id="Phobius"/>
    </source>
</evidence>
<keyword evidence="4" id="KW-1185">Reference proteome</keyword>
<dbReference type="Proteomes" id="UP000053199">
    <property type="component" value="Unassembled WGS sequence"/>
</dbReference>
<evidence type="ECO:0000313" key="4">
    <source>
        <dbReference type="Proteomes" id="UP000053199"/>
    </source>
</evidence>
<keyword evidence="1" id="KW-1133">Transmembrane helix</keyword>
<keyword evidence="2" id="KW-0732">Signal</keyword>
<gene>
    <name evidence="3" type="ORF">AS031_08825</name>
</gene>
<evidence type="ECO:0000256" key="2">
    <source>
        <dbReference type="SAM" id="SignalP"/>
    </source>
</evidence>
<keyword evidence="1" id="KW-0472">Membrane</keyword>
<feature type="transmembrane region" description="Helical" evidence="1">
    <location>
        <begin position="93"/>
        <end position="111"/>
    </location>
</feature>
<reference evidence="3 4" key="1">
    <citation type="journal article" date="2014" name="Arch. Microbiol.">
        <title>Arthrobacter enclensis sp. nov., isolated from sediment sample.</title>
        <authorList>
            <person name="Dastager S.G."/>
            <person name="Liu Q."/>
            <person name="Tang S.K."/>
            <person name="Krishnamurthi S."/>
            <person name="Lee J.C."/>
            <person name="Li W.J."/>
        </authorList>
    </citation>
    <scope>NUCLEOTIDE SEQUENCE [LARGE SCALE GENOMIC DNA]</scope>
    <source>
        <strain evidence="3 4">NIO-1008</strain>
    </source>
</reference>